<evidence type="ECO:0000259" key="14">
    <source>
        <dbReference type="Pfam" id="PF25879"/>
    </source>
</evidence>
<dbReference type="CTD" id="55646"/>
<dbReference type="PANTHER" id="PTHR13100:SF10">
    <property type="entry name" value="CELL GROWTH-REGULATING NUCLEOLAR PROTEIN"/>
    <property type="match status" value="1"/>
</dbReference>
<evidence type="ECO:0000256" key="6">
    <source>
        <dbReference type="ARBA" id="ARBA00022833"/>
    </source>
</evidence>
<feature type="domain" description="Zinc finger C2H2 LYAR-type" evidence="13">
    <location>
        <begin position="31"/>
        <end position="58"/>
    </location>
</feature>
<evidence type="ECO:0000256" key="2">
    <source>
        <dbReference type="ARBA" id="ARBA00004504"/>
    </source>
</evidence>
<evidence type="ECO:0000256" key="11">
    <source>
        <dbReference type="PROSITE-ProRule" id="PRU01145"/>
    </source>
</evidence>
<evidence type="ECO:0000256" key="12">
    <source>
        <dbReference type="SAM" id="MobiDB-lite"/>
    </source>
</evidence>
<keyword evidence="4" id="KW-0677">Repeat</keyword>
<dbReference type="InterPro" id="IPR039999">
    <property type="entry name" value="LYAR"/>
</dbReference>
<evidence type="ECO:0000256" key="9">
    <source>
        <dbReference type="ARBA" id="ARBA00063961"/>
    </source>
</evidence>
<reference evidence="16" key="2">
    <citation type="journal article" date="2007" name="PLoS Biol.">
        <title>Survey sequencing and comparative analysis of the elephant shark (Callorhinchus milii) genome.</title>
        <authorList>
            <person name="Venkatesh B."/>
            <person name="Kirkness E.F."/>
            <person name="Loh Y.H."/>
            <person name="Halpern A.L."/>
            <person name="Lee A.P."/>
            <person name="Johnson J."/>
            <person name="Dandona N."/>
            <person name="Viswanathan L.D."/>
            <person name="Tay A."/>
            <person name="Venter J.C."/>
            <person name="Strausberg R.L."/>
            <person name="Brenner S."/>
        </authorList>
    </citation>
    <scope>NUCLEOTIDE SEQUENCE [LARGE SCALE GENOMIC DNA]</scope>
</reference>
<dbReference type="GO" id="GO:0006364">
    <property type="term" value="P:rRNA processing"/>
    <property type="evidence" value="ECO:0007669"/>
    <property type="project" value="TreeGrafter"/>
</dbReference>
<feature type="compositionally biased region" description="Basic and acidic residues" evidence="12">
    <location>
        <begin position="186"/>
        <end position="215"/>
    </location>
</feature>
<dbReference type="Gene3D" id="3.30.1490.490">
    <property type="match status" value="1"/>
</dbReference>
<dbReference type="GeneID" id="103181098"/>
<proteinExistence type="predicted"/>
<dbReference type="InterPro" id="IPR014898">
    <property type="entry name" value="Znf_C2H2_LYAR"/>
</dbReference>
<feature type="compositionally biased region" description="Basic and acidic residues" evidence="12">
    <location>
        <begin position="269"/>
        <end position="291"/>
    </location>
</feature>
<keyword evidence="5 11" id="KW-0863">Zinc-finger</keyword>
<dbReference type="STRING" id="7868.ENSCMIP00000040568"/>
<evidence type="ECO:0000256" key="10">
    <source>
        <dbReference type="ARBA" id="ARBA00069216"/>
    </source>
</evidence>
<keyword evidence="7" id="KW-0175">Coiled coil</keyword>
<dbReference type="InParanoid" id="A0A4W3JR33"/>
<keyword evidence="8" id="KW-0539">Nucleus</keyword>
<evidence type="ECO:0000256" key="8">
    <source>
        <dbReference type="ARBA" id="ARBA00023242"/>
    </source>
</evidence>
<dbReference type="GO" id="GO:0005730">
    <property type="term" value="C:nucleolus"/>
    <property type="evidence" value="ECO:0007669"/>
    <property type="project" value="TreeGrafter"/>
</dbReference>
<reference evidence="15" key="4">
    <citation type="submission" date="2025-08" db="UniProtKB">
        <authorList>
            <consortium name="Ensembl"/>
        </authorList>
    </citation>
    <scope>IDENTIFICATION</scope>
</reference>
<keyword evidence="3" id="KW-0479">Metal-binding</keyword>
<dbReference type="PANTHER" id="PTHR13100">
    <property type="entry name" value="CELL GROWTH-REGULATING NUCLEOLAR PROTEIN LYAR"/>
    <property type="match status" value="1"/>
</dbReference>
<keyword evidence="6" id="KW-0862">Zinc</keyword>
<dbReference type="Gene3D" id="1.10.10.2100">
    <property type="match status" value="1"/>
</dbReference>
<reference evidence="15" key="5">
    <citation type="submission" date="2025-09" db="UniProtKB">
        <authorList>
            <consortium name="Ensembl"/>
        </authorList>
    </citation>
    <scope>IDENTIFICATION</scope>
</reference>
<comment type="subcellular location">
    <subcellularLocation>
        <location evidence="2">Cell projection</location>
        <location evidence="2">Cilium</location>
        <location evidence="2">Photoreceptor outer segment</location>
    </subcellularLocation>
    <subcellularLocation>
        <location evidence="1">Nucleus</location>
    </subcellularLocation>
</comment>
<evidence type="ECO:0000256" key="3">
    <source>
        <dbReference type="ARBA" id="ARBA00022723"/>
    </source>
</evidence>
<feature type="region of interest" description="Disordered" evidence="12">
    <location>
        <begin position="145"/>
        <end position="319"/>
    </location>
</feature>
<evidence type="ECO:0000259" key="13">
    <source>
        <dbReference type="Pfam" id="PF08790"/>
    </source>
</evidence>
<dbReference type="GO" id="GO:0001750">
    <property type="term" value="C:photoreceptor outer segment"/>
    <property type="evidence" value="ECO:0007669"/>
    <property type="project" value="UniProtKB-SubCell"/>
</dbReference>
<dbReference type="Pfam" id="PF08790">
    <property type="entry name" value="zf-LYAR"/>
    <property type="match status" value="1"/>
</dbReference>
<dbReference type="InterPro" id="IPR036236">
    <property type="entry name" value="Znf_C2H2_sf"/>
</dbReference>
<dbReference type="GeneTree" id="ENSGT00390000003477"/>
<feature type="compositionally biased region" description="Polar residues" evidence="12">
    <location>
        <begin position="145"/>
        <end position="162"/>
    </location>
</feature>
<dbReference type="OMA" id="QNWIKNS"/>
<dbReference type="GO" id="GO:0003677">
    <property type="term" value="F:DNA binding"/>
    <property type="evidence" value="ECO:0007669"/>
    <property type="project" value="InterPro"/>
</dbReference>
<dbReference type="GO" id="GO:0008270">
    <property type="term" value="F:zinc ion binding"/>
    <property type="evidence" value="ECO:0007669"/>
    <property type="project" value="UniProtKB-KW"/>
</dbReference>
<gene>
    <name evidence="15" type="primary">lyar</name>
</gene>
<feature type="compositionally biased region" description="Polar residues" evidence="12">
    <location>
        <begin position="306"/>
        <end position="318"/>
    </location>
</feature>
<dbReference type="FunFam" id="3.30.1490.490:FF:000001">
    <property type="entry name" value="cell growth-regulating nucleolar protein-like"/>
    <property type="match status" value="1"/>
</dbReference>
<dbReference type="OrthoDB" id="21474at2759"/>
<evidence type="ECO:0000256" key="5">
    <source>
        <dbReference type="ARBA" id="ARBA00022771"/>
    </source>
</evidence>
<evidence type="ECO:0000313" key="15">
    <source>
        <dbReference type="Ensembl" id="ENSCMIP00000040568.1"/>
    </source>
</evidence>
<dbReference type="Proteomes" id="UP000314986">
    <property type="component" value="Unassembled WGS sequence"/>
</dbReference>
<name>A0A4W3JR33_CALMI</name>
<feature type="domain" description="Cell growth-regulating nucleolar protein-like winged helix" evidence="14">
    <location>
        <begin position="300"/>
        <end position="372"/>
    </location>
</feature>
<reference evidence="16" key="1">
    <citation type="journal article" date="2006" name="Science">
        <title>Ancient noncoding elements conserved in the human genome.</title>
        <authorList>
            <person name="Venkatesh B."/>
            <person name="Kirkness E.F."/>
            <person name="Loh Y.H."/>
            <person name="Halpern A.L."/>
            <person name="Lee A.P."/>
            <person name="Johnson J."/>
            <person name="Dandona N."/>
            <person name="Viswanathan L.D."/>
            <person name="Tay A."/>
            <person name="Venter J.C."/>
            <person name="Strausberg R.L."/>
            <person name="Brenner S."/>
        </authorList>
    </citation>
    <scope>NUCLEOTIDE SEQUENCE [LARGE SCALE GENOMIC DNA]</scope>
</reference>
<comment type="subunit">
    <text evidence="9">Interacts with PRMT5; this interaction is direct. Interacts with GNL2 and RPL23A. Interacts with nucleolin/NCL; this interaction is direct. Interacts with phosphorylated IRF3; this interaction impairs IRF3 DNA-binding activity.</text>
</comment>
<protein>
    <recommendedName>
        <fullName evidence="10">Cell growth-regulating nucleolar protein</fullName>
    </recommendedName>
</protein>
<evidence type="ECO:0000313" key="16">
    <source>
        <dbReference type="Proteomes" id="UP000314986"/>
    </source>
</evidence>
<evidence type="ECO:0000256" key="7">
    <source>
        <dbReference type="ARBA" id="ARBA00023054"/>
    </source>
</evidence>
<evidence type="ECO:0000256" key="1">
    <source>
        <dbReference type="ARBA" id="ARBA00004123"/>
    </source>
</evidence>
<dbReference type="SUPFAM" id="SSF57667">
    <property type="entry name" value="beta-beta-alpha zinc fingers"/>
    <property type="match status" value="2"/>
</dbReference>
<dbReference type="InterPro" id="IPR058719">
    <property type="entry name" value="WHD_LYAR"/>
</dbReference>
<accession>A0A4W3JR33</accession>
<sequence length="373" mass="42966">MVVFICSDCGASVKKTQVEKHVNSCRNCTCLSCIDCGKDFWGEDYKTHIKCITEDEKYGGKGFEAKAHKGDVKQQEWIQKVHEAMDNSKVSAKVREILEQISSYDNVPRKKVKFQNWMKNSLRIQNQVLQEQVWEIFTTAIAKEPSNQQQAEKSSEDSQATSEALEVNQGEACAENNKEKKKSKREKKEERQKKGKKEKKDLSLKEDKNGRKLEAESEVNSLESKTKKTNKKQRIKGRDGEVEQNGTQTIECHAQQAGKSLKNKKRKRDNPSEDEPKSKQKKAEVTETEEVKESDEEKQEKFNWKKTISSVLQQSSDQELPVKRLRKKVMSQYYAVCGNSNFKSEEQLLATFNKKISSNPKFRLLKDKVKLVQ</sequence>
<organism evidence="15 16">
    <name type="scientific">Callorhinchus milii</name>
    <name type="common">Ghost shark</name>
    <dbReference type="NCBI Taxonomy" id="7868"/>
    <lineage>
        <taxon>Eukaryota</taxon>
        <taxon>Metazoa</taxon>
        <taxon>Chordata</taxon>
        <taxon>Craniata</taxon>
        <taxon>Vertebrata</taxon>
        <taxon>Chondrichthyes</taxon>
        <taxon>Holocephali</taxon>
        <taxon>Chimaeriformes</taxon>
        <taxon>Callorhinchidae</taxon>
        <taxon>Callorhinchus</taxon>
    </lineage>
</organism>
<reference evidence="16" key="3">
    <citation type="journal article" date="2014" name="Nature">
        <title>Elephant shark genome provides unique insights into gnathostome evolution.</title>
        <authorList>
            <consortium name="International Elephant Shark Genome Sequencing Consortium"/>
            <person name="Venkatesh B."/>
            <person name="Lee A.P."/>
            <person name="Ravi V."/>
            <person name="Maurya A.K."/>
            <person name="Lian M.M."/>
            <person name="Swann J.B."/>
            <person name="Ohta Y."/>
            <person name="Flajnik M.F."/>
            <person name="Sutoh Y."/>
            <person name="Kasahara M."/>
            <person name="Hoon S."/>
            <person name="Gangu V."/>
            <person name="Roy S.W."/>
            <person name="Irimia M."/>
            <person name="Korzh V."/>
            <person name="Kondrychyn I."/>
            <person name="Lim Z.W."/>
            <person name="Tay B.H."/>
            <person name="Tohari S."/>
            <person name="Kong K.W."/>
            <person name="Ho S."/>
            <person name="Lorente-Galdos B."/>
            <person name="Quilez J."/>
            <person name="Marques-Bonet T."/>
            <person name="Raney B.J."/>
            <person name="Ingham P.W."/>
            <person name="Tay A."/>
            <person name="Hillier L.W."/>
            <person name="Minx P."/>
            <person name="Boehm T."/>
            <person name="Wilson R.K."/>
            <person name="Brenner S."/>
            <person name="Warren W.C."/>
        </authorList>
    </citation>
    <scope>NUCLEOTIDE SEQUENCE [LARGE SCALE GENOMIC DNA]</scope>
</reference>
<evidence type="ECO:0000256" key="4">
    <source>
        <dbReference type="ARBA" id="ARBA00022737"/>
    </source>
</evidence>
<keyword evidence="16" id="KW-1185">Reference proteome</keyword>
<dbReference type="PROSITE" id="PS51804">
    <property type="entry name" value="ZF_C2HC_LYAR"/>
    <property type="match status" value="2"/>
</dbReference>
<dbReference type="Pfam" id="PF25879">
    <property type="entry name" value="WHD_LYAR"/>
    <property type="match status" value="1"/>
</dbReference>
<dbReference type="Ensembl" id="ENSCMIT00000041141.1">
    <property type="protein sequence ID" value="ENSCMIP00000040568.1"/>
    <property type="gene ID" value="ENSCMIG00000016908.1"/>
</dbReference>
<dbReference type="AlphaFoldDB" id="A0A4W3JR33"/>
<dbReference type="GO" id="GO:0000122">
    <property type="term" value="P:negative regulation of transcription by RNA polymerase II"/>
    <property type="evidence" value="ECO:0007669"/>
    <property type="project" value="UniProtKB-ARBA"/>
</dbReference>
<dbReference type="FunFam" id="1.10.10.2100:FF:000002">
    <property type="entry name" value="cell growth-regulating nucleolar protein-like"/>
    <property type="match status" value="1"/>
</dbReference>